<dbReference type="Proteomes" id="UP000298663">
    <property type="component" value="Unassembled WGS sequence"/>
</dbReference>
<comment type="subcellular location">
    <subcellularLocation>
        <location evidence="1">Cell projection</location>
        <location evidence="1">Cilium</location>
    </subcellularLocation>
</comment>
<sequence>MAVLVEDRAGGDPNRQIADQRENSILQWHESRDLLAVASFSDASGGEVNFFTKKGGKSTTSYSSGRQIRISSIAWNPVYPLVAVGWTNGVATTFHVDKDEESVIRSDEADEPIVACFWNPAGTVLMVAHSQGDVSIFELDEKAEKVKPASHSINIGDEITCACSKVSVKKAKAVKTIHDEVENEEDRNLFAQVVRAKERTGLIIPAGKVENETTIVESAFLLAAKRGNIFVVTPEGLHTKVFQIENVAKQILFNTEKNLILVLTADMMFYQIECPTDDGMATEKLRVKLGGKGAFFQAVDVDDGLIAMSYGEKEIRVWDLLNEDNAIVKLSPEKGFEPTDFVTTISYSPRKECITGATQCSKMATWKRSRGTEDEAIDRQWRLQPAITTELPVVTLCWANVTNSLAVNYGSSVTLFSEQSVLTHCNLPYSLMQTGQQTLTFAKLLEPIESQEIRLPIVPIGLYIAAKNFLLWNADEVFVYEIISSTSPISFNFIFSFKCSPKDAAIAQQNIFTLEKDKINVRTFQGTVKRAINFPEMEGDPVLMDFNDKWMCAGTTNGFIRVFDLSGKDIHQPFSAKYVLESVPSFGHFVRLKINGAGNRVSCTLCNANGDLDDRLFVWDGEADSLGFFSVHSGATDVQIYEAEAEMSTIGNRPKTAAARKIEKDKSRYSMPEHLPGRHCWDQRDPRFLVCEINHQNGDVGPNYMLTMFVTSEHGIQIQDRISKPSKVESLLNVAVPFMYFLKKNDSDEEDDLETEQSLTRLLLRRTLREFVGIDGSDAKTTEAMLDFSFYLTIGQMDNAFKAIKFIKSESVWEHMAHMCVKTRRLDVAAVCLGNMGHARGARALRQAKQSGATVDEQVAVLAIQLGLIEEAEFIYASIGRFDLLNKLYQAQNKWKEAFEVAERVDRIHLRNTFYNYAKFLEGMGSMEEAIAYYERSKTHHFEIPRMLFEDAVFLEEYLKRHRDPHLQKWWAQFLESTGEFEGAVNYYTSAMDYLSVVRILCAQEKVEEAAKVAEDHKDRAACYHLARHFEAHEQPQRAVEFFTKAQTFSSAIRLAKEHDMADQLANLSLLAGGSDLVEAAKYYEELPGYADKAVMLYHKAGMIGRALDLAFKTDQFSALDLIAKELDENSDPRVLERSAQFFANNQQYKKAVQLLAFAKNFDSAIELCRRTNVPMTEELAEAISPTKEAIPSSSERNKLLEKIAECCLQQSNYHYAAKKFAQAGNKIQAMRALIKSGDTPKIILFANTARNKDIYRIAGNYLQTINWKEDTNIMKHIENFYSRAGAFDSLAGFFESCAEVELEEYHDYEKTAIALAESVRHLNRALEKNHDSYLVEKRIEIESRIRMIQEFLGIREIYENDPGEAMRRLTALTEHPKADKFLRLGDVYAILIIHNAKRSNFKKAHQMMEQMQQKLPRVDITDYIVADVLDQICDEVKAPRVTIGRDRRDEADEAEGSVEYSHAMRKQMGEKSFYEKLDE</sequence>
<dbReference type="SUPFAM" id="SSF101898">
    <property type="entry name" value="NHL repeat"/>
    <property type="match status" value="1"/>
</dbReference>
<dbReference type="InterPro" id="IPR056155">
    <property type="entry name" value="Beta-prop_IFT140_2nd"/>
</dbReference>
<evidence type="ECO:0000313" key="11">
    <source>
        <dbReference type="Proteomes" id="UP000298663"/>
    </source>
</evidence>
<feature type="domain" description="IFT140 first beta-propeller" evidence="6">
    <location>
        <begin position="21"/>
        <end position="419"/>
    </location>
</feature>
<feature type="domain" description="IFT140 second beta-propeller" evidence="7">
    <location>
        <begin position="430"/>
        <end position="744"/>
    </location>
</feature>
<dbReference type="EMBL" id="AZBU02000008">
    <property type="protein sequence ID" value="TKR66752.1"/>
    <property type="molecule type" value="Genomic_DNA"/>
</dbReference>
<dbReference type="InterPro" id="IPR015943">
    <property type="entry name" value="WD40/YVTN_repeat-like_dom_sf"/>
</dbReference>
<dbReference type="Gene3D" id="1.25.40.470">
    <property type="match status" value="2"/>
</dbReference>
<accession>A0A4U5MCJ3</accession>
<keyword evidence="2" id="KW-0853">WD repeat</keyword>
<dbReference type="PANTHER" id="PTHR15722:SF7">
    <property type="entry name" value="INTRAFLAGELLAR TRANSPORT PROTEIN 140 HOMOLOG"/>
    <property type="match status" value="1"/>
</dbReference>
<keyword evidence="3" id="KW-0677">Repeat</keyword>
<reference evidence="10 11" key="1">
    <citation type="journal article" date="2015" name="Genome Biol.">
        <title>Comparative genomics of Steinernema reveals deeply conserved gene regulatory networks.</title>
        <authorList>
            <person name="Dillman A.R."/>
            <person name="Macchietto M."/>
            <person name="Porter C.F."/>
            <person name="Rogers A."/>
            <person name="Williams B."/>
            <person name="Antoshechkin I."/>
            <person name="Lee M.M."/>
            <person name="Goodwin Z."/>
            <person name="Lu X."/>
            <person name="Lewis E.E."/>
            <person name="Goodrich-Blair H."/>
            <person name="Stock S.P."/>
            <person name="Adams B.J."/>
            <person name="Sternberg P.W."/>
            <person name="Mortazavi A."/>
        </authorList>
    </citation>
    <scope>NUCLEOTIDE SEQUENCE [LARGE SCALE GENOMIC DNA]</scope>
    <source>
        <strain evidence="10 11">ALL</strain>
    </source>
</reference>
<dbReference type="SUPFAM" id="SSF48452">
    <property type="entry name" value="TPR-like"/>
    <property type="match status" value="1"/>
</dbReference>
<evidence type="ECO:0000259" key="6">
    <source>
        <dbReference type="Pfam" id="PF23383"/>
    </source>
</evidence>
<dbReference type="GO" id="GO:0036064">
    <property type="term" value="C:ciliary basal body"/>
    <property type="evidence" value="ECO:0007669"/>
    <property type="project" value="TreeGrafter"/>
</dbReference>
<evidence type="ECO:0000259" key="7">
    <source>
        <dbReference type="Pfam" id="PF23385"/>
    </source>
</evidence>
<dbReference type="PANTHER" id="PTHR15722">
    <property type="entry name" value="IFT140/172-RELATED"/>
    <property type="match status" value="1"/>
</dbReference>
<dbReference type="FunFam" id="1.25.40.470:FF:000028">
    <property type="entry name" value="Intraflagellar transport protein 140-like protein"/>
    <property type="match status" value="1"/>
</dbReference>
<dbReference type="InterPro" id="IPR056168">
    <property type="entry name" value="TPR_IF140/IFT172/WDR19"/>
</dbReference>
<comment type="caution">
    <text evidence="10">The sequence shown here is derived from an EMBL/GenBank/DDBJ whole genome shotgun (WGS) entry which is preliminary data.</text>
</comment>
<dbReference type="InterPro" id="IPR056156">
    <property type="entry name" value="TPR_IF140_C"/>
</dbReference>
<dbReference type="OrthoDB" id="10258787at2759"/>
<feature type="domain" description="IF140 C-terminal TPR" evidence="8">
    <location>
        <begin position="1289"/>
        <end position="1413"/>
    </location>
</feature>
<evidence type="ECO:0000259" key="9">
    <source>
        <dbReference type="Pfam" id="PF24762"/>
    </source>
</evidence>
<proteinExistence type="predicted"/>
<evidence type="ECO:0000256" key="5">
    <source>
        <dbReference type="ARBA" id="ARBA00023273"/>
    </source>
</evidence>
<protein>
    <submittedName>
        <fullName evidence="10">Uncharacterized protein</fullName>
    </submittedName>
</protein>
<feature type="domain" description="IF140/IFT172/WDR19 TPR" evidence="9">
    <location>
        <begin position="795"/>
        <end position="1281"/>
    </location>
</feature>
<dbReference type="GO" id="GO:0030991">
    <property type="term" value="C:intraciliary transport particle A"/>
    <property type="evidence" value="ECO:0007669"/>
    <property type="project" value="TreeGrafter"/>
</dbReference>
<dbReference type="InterPro" id="IPR011990">
    <property type="entry name" value="TPR-like_helical_dom_sf"/>
</dbReference>
<evidence type="ECO:0000256" key="1">
    <source>
        <dbReference type="ARBA" id="ARBA00004138"/>
    </source>
</evidence>
<evidence type="ECO:0000259" key="8">
    <source>
        <dbReference type="Pfam" id="PF24760"/>
    </source>
</evidence>
<dbReference type="SUPFAM" id="SSF50978">
    <property type="entry name" value="WD40 repeat-like"/>
    <property type="match status" value="1"/>
</dbReference>
<dbReference type="Gene3D" id="2.130.10.10">
    <property type="entry name" value="YVTN repeat-like/Quinoprotein amine dehydrogenase"/>
    <property type="match status" value="2"/>
</dbReference>
<keyword evidence="4" id="KW-0969">Cilium</keyword>
<dbReference type="Pfam" id="PF23385">
    <property type="entry name" value="Beta-prop_IFT140_2nd"/>
    <property type="match status" value="1"/>
</dbReference>
<gene>
    <name evidence="10" type="ORF">L596_022998</name>
</gene>
<dbReference type="FunFam" id="1.25.40.470:FF:000011">
    <property type="entry name" value="Intraflagellar transport protein 140"/>
    <property type="match status" value="1"/>
</dbReference>
<dbReference type="STRING" id="34508.A0A4U5MCJ3"/>
<dbReference type="InterPro" id="IPR036322">
    <property type="entry name" value="WD40_repeat_dom_sf"/>
</dbReference>
<keyword evidence="11" id="KW-1185">Reference proteome</keyword>
<name>A0A4U5MCJ3_STECR</name>
<evidence type="ECO:0000256" key="4">
    <source>
        <dbReference type="ARBA" id="ARBA00023069"/>
    </source>
</evidence>
<dbReference type="GO" id="GO:0035721">
    <property type="term" value="P:intraciliary retrograde transport"/>
    <property type="evidence" value="ECO:0007669"/>
    <property type="project" value="TreeGrafter"/>
</dbReference>
<organism evidence="10 11">
    <name type="scientific">Steinernema carpocapsae</name>
    <name type="common">Entomopathogenic nematode</name>
    <dbReference type="NCBI Taxonomy" id="34508"/>
    <lineage>
        <taxon>Eukaryota</taxon>
        <taxon>Metazoa</taxon>
        <taxon>Ecdysozoa</taxon>
        <taxon>Nematoda</taxon>
        <taxon>Chromadorea</taxon>
        <taxon>Rhabditida</taxon>
        <taxon>Tylenchina</taxon>
        <taxon>Panagrolaimomorpha</taxon>
        <taxon>Strongyloidoidea</taxon>
        <taxon>Steinernematidae</taxon>
        <taxon>Steinernema</taxon>
    </lineage>
</organism>
<dbReference type="GO" id="GO:0005930">
    <property type="term" value="C:axoneme"/>
    <property type="evidence" value="ECO:0007669"/>
    <property type="project" value="TreeGrafter"/>
</dbReference>
<dbReference type="Pfam" id="PF24760">
    <property type="entry name" value="TPR_IF140_C"/>
    <property type="match status" value="1"/>
</dbReference>
<reference evidence="10 11" key="2">
    <citation type="journal article" date="2019" name="G3 (Bethesda)">
        <title>Hybrid Assembly of the Genome of the Entomopathogenic Nematode Steinernema carpocapsae Identifies the X-Chromosome.</title>
        <authorList>
            <person name="Serra L."/>
            <person name="Macchietto M."/>
            <person name="Macias-Munoz A."/>
            <person name="McGill C.J."/>
            <person name="Rodriguez I.M."/>
            <person name="Rodriguez B."/>
            <person name="Murad R."/>
            <person name="Mortazavi A."/>
        </authorList>
    </citation>
    <scope>NUCLEOTIDE SEQUENCE [LARGE SCALE GENOMIC DNA]</scope>
    <source>
        <strain evidence="10 11">ALL</strain>
    </source>
</reference>
<evidence type="ECO:0000313" key="10">
    <source>
        <dbReference type="EMBL" id="TKR66752.1"/>
    </source>
</evidence>
<keyword evidence="5" id="KW-0966">Cell projection</keyword>
<dbReference type="Pfam" id="PF24762">
    <property type="entry name" value="TPR_IF140-IFT172"/>
    <property type="match status" value="1"/>
</dbReference>
<dbReference type="InterPro" id="IPR056154">
    <property type="entry name" value="Beta-prop_IFT140_1st"/>
</dbReference>
<dbReference type="Pfam" id="PF23383">
    <property type="entry name" value="Beta-prop_IFT140_1st"/>
    <property type="match status" value="1"/>
</dbReference>
<evidence type="ECO:0000256" key="3">
    <source>
        <dbReference type="ARBA" id="ARBA00022737"/>
    </source>
</evidence>
<evidence type="ECO:0000256" key="2">
    <source>
        <dbReference type="ARBA" id="ARBA00022574"/>
    </source>
</evidence>